<dbReference type="EMBL" id="VOHE01000005">
    <property type="protein sequence ID" value="TWT18414.1"/>
    <property type="molecule type" value="Genomic_DNA"/>
</dbReference>
<feature type="domain" description="Cytochrome oxidase subunit II transmembrane region profile" evidence="20">
    <location>
        <begin position="25"/>
        <end position="121"/>
    </location>
</feature>
<dbReference type="NCBIfam" id="TIGR02866">
    <property type="entry name" value="CoxB"/>
    <property type="match status" value="1"/>
</dbReference>
<feature type="transmembrane region" description="Helical" evidence="17">
    <location>
        <begin position="92"/>
        <end position="112"/>
    </location>
</feature>
<dbReference type="InterPro" id="IPR036257">
    <property type="entry name" value="Cyt_c_oxidase_su2_TM_sf"/>
</dbReference>
<evidence type="ECO:0000259" key="20">
    <source>
        <dbReference type="PROSITE" id="PS50999"/>
    </source>
</evidence>
<evidence type="ECO:0000256" key="6">
    <source>
        <dbReference type="ARBA" id="ARBA00022723"/>
    </source>
</evidence>
<keyword evidence="10 15" id="KW-0186">Copper</keyword>
<dbReference type="InterPro" id="IPR045187">
    <property type="entry name" value="CcO_II"/>
</dbReference>
<keyword evidence="9 17" id="KW-1133">Transmembrane helix</keyword>
<feature type="signal peptide" evidence="18">
    <location>
        <begin position="1"/>
        <end position="23"/>
    </location>
</feature>
<dbReference type="InterPro" id="IPR011759">
    <property type="entry name" value="Cyt_c_oxidase_su2_TM_dom"/>
</dbReference>
<feature type="transmembrane region" description="Helical" evidence="17">
    <location>
        <begin position="47"/>
        <end position="71"/>
    </location>
</feature>
<comment type="similarity">
    <text evidence="2 14">Belongs to the cytochrome c oxidase subunit 2 family.</text>
</comment>
<evidence type="ECO:0000256" key="8">
    <source>
        <dbReference type="ARBA" id="ARBA00022982"/>
    </source>
</evidence>
<dbReference type="InterPro" id="IPR014222">
    <property type="entry name" value="Cyt_c_oxidase_su2"/>
</dbReference>
<dbReference type="Proteomes" id="UP000315949">
    <property type="component" value="Unassembled WGS sequence"/>
</dbReference>
<evidence type="ECO:0000256" key="4">
    <source>
        <dbReference type="ARBA" id="ARBA00022660"/>
    </source>
</evidence>
<dbReference type="GO" id="GO:0005507">
    <property type="term" value="F:copper ion binding"/>
    <property type="evidence" value="ECO:0007669"/>
    <property type="project" value="InterPro"/>
</dbReference>
<keyword evidence="6 15" id="KW-0479">Metal-binding</keyword>
<dbReference type="PANTHER" id="PTHR22888">
    <property type="entry name" value="CYTOCHROME C OXIDASE, SUBUNIT II"/>
    <property type="match status" value="1"/>
</dbReference>
<evidence type="ECO:0000313" key="22">
    <source>
        <dbReference type="Proteomes" id="UP000315949"/>
    </source>
</evidence>
<keyword evidence="7" id="KW-1278">Translocase</keyword>
<dbReference type="InterPro" id="IPR001505">
    <property type="entry name" value="Copper_CuA"/>
</dbReference>
<sequence>MMQVRFSRWMVAALASLPLAALAADPVRWQLNMGRGVTASAQNAYEAHMLAMWICIGIGAVVFLAMGYAMYRFRHSKGAVPDTSFTHSTRLEILWTVIPVVLLVIMAVPATAKLVAMYDTRESEMTVKVTGLQWMWKYEYLGEGVEIVSRLDRESDRLRQTRGVTRAELEAHPAYLLEVDNELVLPTNTKVRFVITADDVIHSWWVPALGWKQDAIPGIINEAWTDIREPGVYRGQCAELCGKDHGFMPIVVRAVPREEFDAWLASKKAAGQAPAEPSQVPEGGDGNAPRSVDPDMVEDVRQGEGPAAPQAPEQAADPADAAGAA</sequence>
<evidence type="ECO:0000256" key="13">
    <source>
        <dbReference type="ARBA" id="ARBA00047816"/>
    </source>
</evidence>
<evidence type="ECO:0000259" key="19">
    <source>
        <dbReference type="PROSITE" id="PS50857"/>
    </source>
</evidence>
<protein>
    <recommendedName>
        <fullName evidence="15">Cytochrome c oxidase subunit 2</fullName>
        <ecNumber evidence="15">7.1.1.9</ecNumber>
    </recommendedName>
</protein>
<evidence type="ECO:0000256" key="15">
    <source>
        <dbReference type="RuleBase" id="RU004024"/>
    </source>
</evidence>
<evidence type="ECO:0000256" key="17">
    <source>
        <dbReference type="SAM" id="Phobius"/>
    </source>
</evidence>
<evidence type="ECO:0000256" key="7">
    <source>
        <dbReference type="ARBA" id="ARBA00022967"/>
    </source>
</evidence>
<evidence type="ECO:0000256" key="12">
    <source>
        <dbReference type="ARBA" id="ARBA00024688"/>
    </source>
</evidence>
<dbReference type="InterPro" id="IPR008972">
    <property type="entry name" value="Cupredoxin"/>
</dbReference>
<evidence type="ECO:0000256" key="3">
    <source>
        <dbReference type="ARBA" id="ARBA00022448"/>
    </source>
</evidence>
<keyword evidence="3 14" id="KW-0813">Transport</keyword>
<dbReference type="GO" id="GO:0042773">
    <property type="term" value="P:ATP synthesis coupled electron transport"/>
    <property type="evidence" value="ECO:0007669"/>
    <property type="project" value="TreeGrafter"/>
</dbReference>
<dbReference type="Gene3D" id="2.60.40.420">
    <property type="entry name" value="Cupredoxins - blue copper proteins"/>
    <property type="match status" value="1"/>
</dbReference>
<dbReference type="PROSITE" id="PS00078">
    <property type="entry name" value="COX2"/>
    <property type="match status" value="1"/>
</dbReference>
<dbReference type="Pfam" id="PF00116">
    <property type="entry name" value="COX2"/>
    <property type="match status" value="1"/>
</dbReference>
<comment type="catalytic activity">
    <reaction evidence="13 15">
        <text>4 Fe(II)-[cytochrome c] + O2 + 8 H(+)(in) = 4 Fe(III)-[cytochrome c] + 2 H2O + 4 H(+)(out)</text>
        <dbReference type="Rhea" id="RHEA:11436"/>
        <dbReference type="Rhea" id="RHEA-COMP:10350"/>
        <dbReference type="Rhea" id="RHEA-COMP:14399"/>
        <dbReference type="ChEBI" id="CHEBI:15377"/>
        <dbReference type="ChEBI" id="CHEBI:15378"/>
        <dbReference type="ChEBI" id="CHEBI:15379"/>
        <dbReference type="ChEBI" id="CHEBI:29033"/>
        <dbReference type="ChEBI" id="CHEBI:29034"/>
        <dbReference type="EC" id="7.1.1.9"/>
    </reaction>
</comment>
<dbReference type="EC" id="7.1.1.9" evidence="15"/>
<dbReference type="PANTHER" id="PTHR22888:SF9">
    <property type="entry name" value="CYTOCHROME C OXIDASE SUBUNIT 2"/>
    <property type="match status" value="1"/>
</dbReference>
<comment type="caution">
    <text evidence="21">The sequence shown here is derived from an EMBL/GenBank/DDBJ whole genome shotgun (WGS) entry which is preliminary data.</text>
</comment>
<keyword evidence="18" id="KW-0732">Signal</keyword>
<keyword evidence="11 17" id="KW-0472">Membrane</keyword>
<dbReference type="PROSITE" id="PS50999">
    <property type="entry name" value="COX2_TM"/>
    <property type="match status" value="1"/>
</dbReference>
<comment type="function">
    <text evidence="12 15">Subunits I and II form the functional core of the enzyme complex. Electrons originating in cytochrome c are transferred via heme a and Cu(A) to the binuclear center formed by heme a3 and Cu(B).</text>
</comment>
<keyword evidence="21" id="KW-0560">Oxidoreductase</keyword>
<reference evidence="21 22" key="1">
    <citation type="submission" date="2019-07" db="EMBL/GenBank/DDBJ databases">
        <title>Luteimonas sp. YD-1 nov., isolated from acidic soil.</title>
        <authorList>
            <person name="Zhou J."/>
        </authorList>
    </citation>
    <scope>NUCLEOTIDE SEQUENCE [LARGE SCALE GENOMIC DNA]</scope>
    <source>
        <strain evidence="21 22">YD-1</strain>
    </source>
</reference>
<dbReference type="SUPFAM" id="SSF81464">
    <property type="entry name" value="Cytochrome c oxidase subunit II-like, transmembrane region"/>
    <property type="match status" value="1"/>
</dbReference>
<dbReference type="Gene3D" id="1.10.287.90">
    <property type="match status" value="1"/>
</dbReference>
<proteinExistence type="inferred from homology"/>
<dbReference type="PRINTS" id="PR01166">
    <property type="entry name" value="CYCOXIDASEII"/>
</dbReference>
<keyword evidence="22" id="KW-1185">Reference proteome</keyword>
<dbReference type="PROSITE" id="PS50857">
    <property type="entry name" value="COX2_CUA"/>
    <property type="match status" value="1"/>
</dbReference>
<keyword evidence="5 14" id="KW-0812">Transmembrane</keyword>
<gene>
    <name evidence="21" type="primary">coxB</name>
    <name evidence="21" type="ORF">FQY79_11100</name>
</gene>
<feature type="region of interest" description="Disordered" evidence="16">
    <location>
        <begin position="267"/>
        <end position="325"/>
    </location>
</feature>
<evidence type="ECO:0000256" key="18">
    <source>
        <dbReference type="SAM" id="SignalP"/>
    </source>
</evidence>
<feature type="chain" id="PRO_5022802159" description="Cytochrome c oxidase subunit 2" evidence="18">
    <location>
        <begin position="24"/>
        <end position="325"/>
    </location>
</feature>
<evidence type="ECO:0000256" key="10">
    <source>
        <dbReference type="ARBA" id="ARBA00023008"/>
    </source>
</evidence>
<accession>A0A5C5TX91</accession>
<dbReference type="OrthoDB" id="9781261at2"/>
<dbReference type="GO" id="GO:0005886">
    <property type="term" value="C:plasma membrane"/>
    <property type="evidence" value="ECO:0007669"/>
    <property type="project" value="UniProtKB-SubCell"/>
</dbReference>
<dbReference type="GO" id="GO:0016491">
    <property type="term" value="F:oxidoreductase activity"/>
    <property type="evidence" value="ECO:0007669"/>
    <property type="project" value="UniProtKB-KW"/>
</dbReference>
<dbReference type="AlphaFoldDB" id="A0A5C5TX91"/>
<comment type="cofactor">
    <cofactor evidence="15">
        <name>Cu cation</name>
        <dbReference type="ChEBI" id="CHEBI:23378"/>
    </cofactor>
    <text evidence="15">Binds a copper A center.</text>
</comment>
<feature type="domain" description="Cytochrome oxidase subunit II copper A binding" evidence="19">
    <location>
        <begin position="122"/>
        <end position="266"/>
    </location>
</feature>
<feature type="compositionally biased region" description="Low complexity" evidence="16">
    <location>
        <begin position="303"/>
        <end position="325"/>
    </location>
</feature>
<evidence type="ECO:0000256" key="9">
    <source>
        <dbReference type="ARBA" id="ARBA00022989"/>
    </source>
</evidence>
<dbReference type="GO" id="GO:0004129">
    <property type="term" value="F:cytochrome-c oxidase activity"/>
    <property type="evidence" value="ECO:0007669"/>
    <property type="project" value="UniProtKB-EC"/>
</dbReference>
<keyword evidence="4 14" id="KW-0679">Respiratory chain</keyword>
<evidence type="ECO:0000313" key="21">
    <source>
        <dbReference type="EMBL" id="TWT18414.1"/>
    </source>
</evidence>
<evidence type="ECO:0000256" key="5">
    <source>
        <dbReference type="ARBA" id="ARBA00022692"/>
    </source>
</evidence>
<dbReference type="SUPFAM" id="SSF49503">
    <property type="entry name" value="Cupredoxins"/>
    <property type="match status" value="1"/>
</dbReference>
<dbReference type="Pfam" id="PF02790">
    <property type="entry name" value="COX2_TM"/>
    <property type="match status" value="1"/>
</dbReference>
<organism evidence="21 22">
    <name type="scientific">Luteimonas wenzhouensis</name>
    <dbReference type="NCBI Taxonomy" id="2599615"/>
    <lineage>
        <taxon>Bacteria</taxon>
        <taxon>Pseudomonadati</taxon>
        <taxon>Pseudomonadota</taxon>
        <taxon>Gammaproteobacteria</taxon>
        <taxon>Lysobacterales</taxon>
        <taxon>Lysobacteraceae</taxon>
        <taxon>Luteimonas</taxon>
    </lineage>
</organism>
<dbReference type="InterPro" id="IPR002429">
    <property type="entry name" value="CcO_II-like_C"/>
</dbReference>
<dbReference type="RefSeq" id="WP_146312974.1">
    <property type="nucleotide sequence ID" value="NZ_VOHE01000005.1"/>
</dbReference>
<evidence type="ECO:0000256" key="14">
    <source>
        <dbReference type="RuleBase" id="RU000456"/>
    </source>
</evidence>
<evidence type="ECO:0000256" key="11">
    <source>
        <dbReference type="ARBA" id="ARBA00023136"/>
    </source>
</evidence>
<keyword evidence="8 14" id="KW-0249">Electron transport</keyword>
<evidence type="ECO:0000256" key="2">
    <source>
        <dbReference type="ARBA" id="ARBA00007866"/>
    </source>
</evidence>
<comment type="subcellular location">
    <subcellularLocation>
        <location evidence="14">Cell membrane</location>
        <topology evidence="14">Multi-pass membrane protein</topology>
    </subcellularLocation>
    <subcellularLocation>
        <location evidence="1">Membrane</location>
        <topology evidence="1">Multi-pass membrane protein</topology>
    </subcellularLocation>
</comment>
<name>A0A5C5TX91_9GAMM</name>
<evidence type="ECO:0000256" key="1">
    <source>
        <dbReference type="ARBA" id="ARBA00004141"/>
    </source>
</evidence>
<evidence type="ECO:0000256" key="16">
    <source>
        <dbReference type="SAM" id="MobiDB-lite"/>
    </source>
</evidence>